<evidence type="ECO:0000313" key="10">
    <source>
        <dbReference type="Proteomes" id="UP000186922"/>
    </source>
</evidence>
<evidence type="ECO:0000256" key="6">
    <source>
        <dbReference type="SAM" id="MobiDB-lite"/>
    </source>
</evidence>
<feature type="disulfide bond" evidence="5">
    <location>
        <begin position="301"/>
        <end position="328"/>
    </location>
</feature>
<evidence type="ECO:0000256" key="7">
    <source>
        <dbReference type="SAM" id="Phobius"/>
    </source>
</evidence>
<feature type="compositionally biased region" description="Pro residues" evidence="6">
    <location>
        <begin position="436"/>
        <end position="451"/>
    </location>
</feature>
<keyword evidence="10" id="KW-1185">Reference proteome</keyword>
<comment type="caution">
    <text evidence="9">The sequence shown here is derived from an EMBL/GenBank/DDBJ whole genome shotgun (WGS) entry which is preliminary data.</text>
</comment>
<feature type="compositionally biased region" description="Low complexity" evidence="6">
    <location>
        <begin position="136"/>
        <end position="165"/>
    </location>
</feature>
<feature type="compositionally biased region" description="Polar residues" evidence="6">
    <location>
        <begin position="115"/>
        <end position="131"/>
    </location>
</feature>
<dbReference type="SUPFAM" id="SSF57535">
    <property type="entry name" value="Complement control module/SCR domain"/>
    <property type="match status" value="4"/>
</dbReference>
<feature type="transmembrane region" description="Helical" evidence="7">
    <location>
        <begin position="586"/>
        <end position="609"/>
    </location>
</feature>
<evidence type="ECO:0000313" key="9">
    <source>
        <dbReference type="EMBL" id="GAU99743.1"/>
    </source>
</evidence>
<comment type="caution">
    <text evidence="5">Lacks conserved residue(s) required for the propagation of feature annotation.</text>
</comment>
<dbReference type="InterPro" id="IPR035976">
    <property type="entry name" value="Sushi/SCR/CCP_sf"/>
</dbReference>
<feature type="domain" description="Sushi" evidence="8">
    <location>
        <begin position="1"/>
        <end position="43"/>
    </location>
</feature>
<keyword evidence="7" id="KW-1133">Transmembrane helix</keyword>
<dbReference type="Proteomes" id="UP000186922">
    <property type="component" value="Unassembled WGS sequence"/>
</dbReference>
<dbReference type="STRING" id="947166.A0A1D1VLF3"/>
<evidence type="ECO:0000256" key="4">
    <source>
        <dbReference type="ARBA" id="ARBA00023180"/>
    </source>
</evidence>
<name>A0A1D1VLF3_RAMVA</name>
<accession>A0A1D1VLF3</accession>
<dbReference type="AlphaFoldDB" id="A0A1D1VLF3"/>
<keyword evidence="4" id="KW-0325">Glycoprotein</keyword>
<evidence type="ECO:0000256" key="2">
    <source>
        <dbReference type="ARBA" id="ARBA00022737"/>
    </source>
</evidence>
<dbReference type="InterPro" id="IPR050350">
    <property type="entry name" value="Compl-Cell_Adhes-Reg"/>
</dbReference>
<feature type="disulfide bond" evidence="5">
    <location>
        <begin position="14"/>
        <end position="41"/>
    </location>
</feature>
<keyword evidence="7" id="KW-0472">Membrane</keyword>
<feature type="region of interest" description="Disordered" evidence="6">
    <location>
        <begin position="385"/>
        <end position="451"/>
    </location>
</feature>
<protein>
    <recommendedName>
        <fullName evidence="8">Sushi domain-containing protein</fullName>
    </recommendedName>
</protein>
<feature type="region of interest" description="Disordered" evidence="6">
    <location>
        <begin position="657"/>
        <end position="688"/>
    </location>
</feature>
<feature type="disulfide bond" evidence="5">
    <location>
        <begin position="537"/>
        <end position="564"/>
    </location>
</feature>
<reference evidence="9 10" key="1">
    <citation type="journal article" date="2016" name="Nat. Commun.">
        <title>Extremotolerant tardigrade genome and improved radiotolerance of human cultured cells by tardigrade-unique protein.</title>
        <authorList>
            <person name="Hashimoto T."/>
            <person name="Horikawa D.D."/>
            <person name="Saito Y."/>
            <person name="Kuwahara H."/>
            <person name="Kozuka-Hata H."/>
            <person name="Shin-I T."/>
            <person name="Minakuchi Y."/>
            <person name="Ohishi K."/>
            <person name="Motoyama A."/>
            <person name="Aizu T."/>
            <person name="Enomoto A."/>
            <person name="Kondo K."/>
            <person name="Tanaka S."/>
            <person name="Hara Y."/>
            <person name="Koshikawa S."/>
            <person name="Sagara H."/>
            <person name="Miura T."/>
            <person name="Yokobori S."/>
            <person name="Miyagawa K."/>
            <person name="Suzuki Y."/>
            <person name="Kubo T."/>
            <person name="Oyama M."/>
            <person name="Kohara Y."/>
            <person name="Fujiyama A."/>
            <person name="Arakawa K."/>
            <person name="Katayama T."/>
            <person name="Toyoda A."/>
            <person name="Kunieda T."/>
        </authorList>
    </citation>
    <scope>NUCLEOTIDE SEQUENCE [LARGE SCALE GENOMIC DNA]</scope>
    <source>
        <strain evidence="9 10">YOKOZUNA-1</strain>
    </source>
</reference>
<sequence>MLDRRLGGLVTYNCEEGYDLSGPASRNCLPNGTWSGVLPRCLSTVTSLQTTPEMLTRLPMATFVPVMNFTSVSAEPTSAKTISHISFPSTIVVQKASSQTQSTAVTDNSTQTITQLSPINHPSLSQSNGSGQIDLATSSPTTTSTTAVESSPTTSQSTTVPQRSSHPLQTRVHTVLTPITTKAGWILPEASFNMPPSARTTVPAAETTTTVNPDVAQAAETPETEYFAPSVTAKPTIPRPLPTSPRTRKPSPATLTTTPRSQPLLTFPIGLQNRCNNVPVLFNGRYTVDMLGPMMVARYTCNTNFNLVGIPFLTCTPDGSWRGIMPLCIPGYGPTLIPPLSTRSKTEATRFSPTSTAMTNFNTLVTSLTPQQARLTPLVRAGPFRTPATNHTASVTGRVPHVTGQPYTEATHTASQSQTDHTTSNTSRPETGTRPPFAPPSVDPPRLPVTQPPPACPPLPVVEYAEMLYQRDTIFFRCLPGYVLVGNNSTVCLPEGVWDSLPDCFPVDCGQPEKLPSGMVILVNGSTTYGSIAAYSCTGQLVTLGIFYRVCGARGRWEGPVADCVAEIPTLVPAESRQEVRGGISGMMTIIVGVVGTIGGVVIVVAIAVSIKCLRSRESIPVAVSPTPYSHPSDYSPRALMTERASADIFSRARYVPSTASSPSGYEFDGSISGASTRPSRLEPRRSL</sequence>
<evidence type="ECO:0000259" key="8">
    <source>
        <dbReference type="PROSITE" id="PS50923"/>
    </source>
</evidence>
<evidence type="ECO:0000256" key="5">
    <source>
        <dbReference type="PROSITE-ProRule" id="PRU00302"/>
    </source>
</evidence>
<evidence type="ECO:0000256" key="3">
    <source>
        <dbReference type="ARBA" id="ARBA00023157"/>
    </source>
</evidence>
<dbReference type="PROSITE" id="PS50923">
    <property type="entry name" value="SUSHI"/>
    <property type="match status" value="4"/>
</dbReference>
<feature type="domain" description="Sushi" evidence="8">
    <location>
        <begin position="273"/>
        <end position="330"/>
    </location>
</feature>
<evidence type="ECO:0000256" key="1">
    <source>
        <dbReference type="ARBA" id="ARBA00022659"/>
    </source>
</evidence>
<dbReference type="PANTHER" id="PTHR19325:SF575">
    <property type="entry name" value="LOCOMOTION-RELATED PROTEIN HIKARU GENKI"/>
    <property type="match status" value="1"/>
</dbReference>
<dbReference type="EMBL" id="BDGG01000005">
    <property type="protein sequence ID" value="GAU99743.1"/>
    <property type="molecule type" value="Genomic_DNA"/>
</dbReference>
<keyword evidence="1 5" id="KW-0768">Sushi</keyword>
<feature type="region of interest" description="Disordered" evidence="6">
    <location>
        <begin position="233"/>
        <end position="261"/>
    </location>
</feature>
<keyword evidence="3 5" id="KW-1015">Disulfide bond</keyword>
<dbReference type="SMART" id="SM00032">
    <property type="entry name" value="CCP"/>
    <property type="match status" value="4"/>
</dbReference>
<feature type="compositionally biased region" description="Polar residues" evidence="6">
    <location>
        <begin position="405"/>
        <end position="430"/>
    </location>
</feature>
<organism evidence="9 10">
    <name type="scientific">Ramazzottius varieornatus</name>
    <name type="common">Water bear</name>
    <name type="synonym">Tardigrade</name>
    <dbReference type="NCBI Taxonomy" id="947166"/>
    <lineage>
        <taxon>Eukaryota</taxon>
        <taxon>Metazoa</taxon>
        <taxon>Ecdysozoa</taxon>
        <taxon>Tardigrada</taxon>
        <taxon>Eutardigrada</taxon>
        <taxon>Parachela</taxon>
        <taxon>Hypsibioidea</taxon>
        <taxon>Ramazzottiidae</taxon>
        <taxon>Ramazzottius</taxon>
    </lineage>
</organism>
<dbReference type="Gene3D" id="2.10.70.10">
    <property type="entry name" value="Complement Module, domain 1"/>
    <property type="match status" value="4"/>
</dbReference>
<dbReference type="Pfam" id="PF00084">
    <property type="entry name" value="Sushi"/>
    <property type="match status" value="4"/>
</dbReference>
<feature type="domain" description="Sushi" evidence="8">
    <location>
        <begin position="454"/>
        <end position="506"/>
    </location>
</feature>
<dbReference type="CDD" id="cd00033">
    <property type="entry name" value="CCP"/>
    <property type="match status" value="4"/>
</dbReference>
<dbReference type="PANTHER" id="PTHR19325">
    <property type="entry name" value="COMPLEMENT COMPONENT-RELATED SUSHI DOMAIN-CONTAINING"/>
    <property type="match status" value="1"/>
</dbReference>
<feature type="domain" description="Sushi" evidence="8">
    <location>
        <begin position="507"/>
        <end position="566"/>
    </location>
</feature>
<keyword evidence="7" id="KW-0812">Transmembrane</keyword>
<feature type="region of interest" description="Disordered" evidence="6">
    <location>
        <begin position="115"/>
        <end position="172"/>
    </location>
</feature>
<gene>
    <name evidence="9" type="primary">RvY_10699</name>
    <name evidence="9" type="synonym">RvY_10699.1</name>
    <name evidence="9" type="ORF">RvY_10699-1</name>
</gene>
<proteinExistence type="predicted"/>
<dbReference type="OrthoDB" id="6103690at2759"/>
<keyword evidence="2" id="KW-0677">Repeat</keyword>
<dbReference type="InterPro" id="IPR000436">
    <property type="entry name" value="Sushi_SCR_CCP_dom"/>
</dbReference>